<proteinExistence type="predicted"/>
<feature type="compositionally biased region" description="Polar residues" evidence="1">
    <location>
        <begin position="38"/>
        <end position="53"/>
    </location>
</feature>
<feature type="region of interest" description="Disordered" evidence="1">
    <location>
        <begin position="16"/>
        <end position="60"/>
    </location>
</feature>
<sequence>MSASAVTIVRSVVDLPERGPPTTARCPAAPDRSGTKLEGTSYTAVPAGATNTGPRDLERK</sequence>
<accession>A0ABQ0RYJ3</accession>
<evidence type="ECO:0000313" key="2">
    <source>
        <dbReference type="EMBL" id="GEC25711.1"/>
    </source>
</evidence>
<reference evidence="2 3" key="1">
    <citation type="submission" date="2019-06" db="EMBL/GenBank/DDBJ databases">
        <title>Whole genome shotgun sequence of Pseudonocardia saturnea NBRC 14499.</title>
        <authorList>
            <person name="Hosoyama A."/>
            <person name="Uohara A."/>
            <person name="Ohji S."/>
            <person name="Ichikawa N."/>
        </authorList>
    </citation>
    <scope>NUCLEOTIDE SEQUENCE [LARGE SCALE GENOMIC DNA]</scope>
    <source>
        <strain evidence="2 3">NBRC 14499</strain>
    </source>
</reference>
<evidence type="ECO:0000313" key="3">
    <source>
        <dbReference type="Proteomes" id="UP000320693"/>
    </source>
</evidence>
<organism evidence="2 3">
    <name type="scientific">Pseudonocardia saturnea</name>
    <dbReference type="NCBI Taxonomy" id="33909"/>
    <lineage>
        <taxon>Bacteria</taxon>
        <taxon>Bacillati</taxon>
        <taxon>Actinomycetota</taxon>
        <taxon>Actinomycetes</taxon>
        <taxon>Pseudonocardiales</taxon>
        <taxon>Pseudonocardiaceae</taxon>
        <taxon>Pseudonocardia</taxon>
    </lineage>
</organism>
<protein>
    <submittedName>
        <fullName evidence="2">Uncharacterized protein</fullName>
    </submittedName>
</protein>
<dbReference type="Proteomes" id="UP000320693">
    <property type="component" value="Unassembled WGS sequence"/>
</dbReference>
<name>A0ABQ0RYJ3_9PSEU</name>
<evidence type="ECO:0000256" key="1">
    <source>
        <dbReference type="SAM" id="MobiDB-lite"/>
    </source>
</evidence>
<keyword evidence="3" id="KW-1185">Reference proteome</keyword>
<dbReference type="EMBL" id="BJNH01000027">
    <property type="protein sequence ID" value="GEC25711.1"/>
    <property type="molecule type" value="Genomic_DNA"/>
</dbReference>
<gene>
    <name evidence="2" type="ORF">PSA01_27400</name>
</gene>
<comment type="caution">
    <text evidence="2">The sequence shown here is derived from an EMBL/GenBank/DDBJ whole genome shotgun (WGS) entry which is preliminary data.</text>
</comment>